<dbReference type="GO" id="GO:0003677">
    <property type="term" value="F:DNA binding"/>
    <property type="evidence" value="ECO:0007669"/>
    <property type="project" value="UniProtKB-KW"/>
</dbReference>
<dbReference type="Pfam" id="PF09339">
    <property type="entry name" value="HTH_IclR"/>
    <property type="match status" value="1"/>
</dbReference>
<dbReference type="SMART" id="SM00346">
    <property type="entry name" value="HTH_ICLR"/>
    <property type="match status" value="1"/>
</dbReference>
<dbReference type="SUPFAM" id="SSF55781">
    <property type="entry name" value="GAF domain-like"/>
    <property type="match status" value="1"/>
</dbReference>
<comment type="caution">
    <text evidence="6">The sequence shown here is derived from an EMBL/GenBank/DDBJ whole genome shotgun (WGS) entry which is preliminary data.</text>
</comment>
<evidence type="ECO:0000256" key="3">
    <source>
        <dbReference type="ARBA" id="ARBA00023163"/>
    </source>
</evidence>
<dbReference type="InterPro" id="IPR005471">
    <property type="entry name" value="Tscrpt_reg_IclR_N"/>
</dbReference>
<evidence type="ECO:0000313" key="7">
    <source>
        <dbReference type="Proteomes" id="UP000598174"/>
    </source>
</evidence>
<sequence length="269" mass="28853">MRNIIGQQAGAAAGDSHPSSVLGKAFLLFGAFDGGRSTLGLTDLSRRAGIPKATAYRLAQELVNLNLLERVEAGYQLGWRMYELGQLVPGPANLRHVARPVLTDLHSATRAVVHLAVPHGLDTLYLERLAGRSDARVHATVGNRIPMWCTASGKLFIAYSDDPERILSALEHDGAPHRTGGGPTAGRLRAQIAAVRDRRWATEQQECLEGYKSYAVPITSGGPHQVVAAVSATLPIGRRDDQQVIRALWTAAALVSRTMEESTLATLAG</sequence>
<evidence type="ECO:0000259" key="4">
    <source>
        <dbReference type="PROSITE" id="PS51077"/>
    </source>
</evidence>
<keyword evidence="1" id="KW-0805">Transcription regulation</keyword>
<dbReference type="Gene3D" id="3.30.450.40">
    <property type="match status" value="1"/>
</dbReference>
<keyword evidence="2" id="KW-0238">DNA-binding</keyword>
<dbReference type="Gene3D" id="1.10.10.10">
    <property type="entry name" value="Winged helix-like DNA-binding domain superfamily/Winged helix DNA-binding domain"/>
    <property type="match status" value="1"/>
</dbReference>
<accession>A0A919MFG6</accession>
<evidence type="ECO:0000256" key="1">
    <source>
        <dbReference type="ARBA" id="ARBA00023015"/>
    </source>
</evidence>
<dbReference type="GO" id="GO:0045892">
    <property type="term" value="P:negative regulation of DNA-templated transcription"/>
    <property type="evidence" value="ECO:0007669"/>
    <property type="project" value="TreeGrafter"/>
</dbReference>
<dbReference type="AlphaFoldDB" id="A0A919MFG6"/>
<keyword evidence="7" id="KW-1185">Reference proteome</keyword>
<dbReference type="PROSITE" id="PS51078">
    <property type="entry name" value="ICLR_ED"/>
    <property type="match status" value="1"/>
</dbReference>
<evidence type="ECO:0000313" key="6">
    <source>
        <dbReference type="EMBL" id="GIE13773.1"/>
    </source>
</evidence>
<organism evidence="6 7">
    <name type="scientific">Paractinoplanes ferrugineus</name>
    <dbReference type="NCBI Taxonomy" id="113564"/>
    <lineage>
        <taxon>Bacteria</taxon>
        <taxon>Bacillati</taxon>
        <taxon>Actinomycetota</taxon>
        <taxon>Actinomycetes</taxon>
        <taxon>Micromonosporales</taxon>
        <taxon>Micromonosporaceae</taxon>
        <taxon>Paractinoplanes</taxon>
    </lineage>
</organism>
<gene>
    <name evidence="6" type="ORF">Afe05nite_56130</name>
</gene>
<dbReference type="EMBL" id="BOMM01000050">
    <property type="protein sequence ID" value="GIE13773.1"/>
    <property type="molecule type" value="Genomic_DNA"/>
</dbReference>
<dbReference type="SUPFAM" id="SSF46785">
    <property type="entry name" value="Winged helix' DNA-binding domain"/>
    <property type="match status" value="1"/>
</dbReference>
<dbReference type="InterPro" id="IPR036390">
    <property type="entry name" value="WH_DNA-bd_sf"/>
</dbReference>
<evidence type="ECO:0000259" key="5">
    <source>
        <dbReference type="PROSITE" id="PS51078"/>
    </source>
</evidence>
<reference evidence="6" key="1">
    <citation type="submission" date="2021-01" db="EMBL/GenBank/DDBJ databases">
        <title>Whole genome shotgun sequence of Actinoplanes ferrugineus NBRC 15555.</title>
        <authorList>
            <person name="Komaki H."/>
            <person name="Tamura T."/>
        </authorList>
    </citation>
    <scope>NUCLEOTIDE SEQUENCE</scope>
    <source>
        <strain evidence="6">NBRC 15555</strain>
    </source>
</reference>
<evidence type="ECO:0008006" key="8">
    <source>
        <dbReference type="Google" id="ProtNLM"/>
    </source>
</evidence>
<dbReference type="InterPro" id="IPR036388">
    <property type="entry name" value="WH-like_DNA-bd_sf"/>
</dbReference>
<feature type="domain" description="HTH iclR-type" evidence="4">
    <location>
        <begin position="19"/>
        <end position="79"/>
    </location>
</feature>
<dbReference type="PANTHER" id="PTHR30136">
    <property type="entry name" value="HELIX-TURN-HELIX TRANSCRIPTIONAL REGULATOR, ICLR FAMILY"/>
    <property type="match status" value="1"/>
</dbReference>
<dbReference type="RefSeq" id="WP_203820209.1">
    <property type="nucleotide sequence ID" value="NZ_BAAABP010000002.1"/>
</dbReference>
<dbReference type="InterPro" id="IPR029016">
    <property type="entry name" value="GAF-like_dom_sf"/>
</dbReference>
<dbReference type="GO" id="GO:0003700">
    <property type="term" value="F:DNA-binding transcription factor activity"/>
    <property type="evidence" value="ECO:0007669"/>
    <property type="project" value="TreeGrafter"/>
</dbReference>
<evidence type="ECO:0000256" key="2">
    <source>
        <dbReference type="ARBA" id="ARBA00023125"/>
    </source>
</evidence>
<protein>
    <recommendedName>
        <fullName evidence="8">IclR family transcriptional regulator</fullName>
    </recommendedName>
</protein>
<keyword evidence="3" id="KW-0804">Transcription</keyword>
<dbReference type="PANTHER" id="PTHR30136:SF24">
    <property type="entry name" value="HTH-TYPE TRANSCRIPTIONAL REPRESSOR ALLR"/>
    <property type="match status" value="1"/>
</dbReference>
<dbReference type="InterPro" id="IPR050707">
    <property type="entry name" value="HTH_MetabolicPath_Reg"/>
</dbReference>
<name>A0A919MFG6_9ACTN</name>
<proteinExistence type="predicted"/>
<dbReference type="InterPro" id="IPR014757">
    <property type="entry name" value="Tscrpt_reg_IclR_C"/>
</dbReference>
<dbReference type="Pfam" id="PF01614">
    <property type="entry name" value="IclR_C"/>
    <property type="match status" value="1"/>
</dbReference>
<dbReference type="Proteomes" id="UP000598174">
    <property type="component" value="Unassembled WGS sequence"/>
</dbReference>
<feature type="domain" description="IclR-ED" evidence="5">
    <location>
        <begin position="80"/>
        <end position="268"/>
    </location>
</feature>
<dbReference type="PROSITE" id="PS51077">
    <property type="entry name" value="HTH_ICLR"/>
    <property type="match status" value="1"/>
</dbReference>